<dbReference type="PANTHER" id="PTHR43398">
    <property type="entry name" value="DOLICHOL-PHOSPHATE MANNOSYLTRANSFERASE SUBUNIT 1"/>
    <property type="match status" value="1"/>
</dbReference>
<gene>
    <name evidence="5" type="ORF">KCQ71_03025</name>
</gene>
<accession>A0ABS7S5R6</accession>
<evidence type="ECO:0000313" key="6">
    <source>
        <dbReference type="Proteomes" id="UP000826651"/>
    </source>
</evidence>
<comment type="caution">
    <text evidence="5">The sequence shown here is derived from an EMBL/GenBank/DDBJ whole genome shotgun (WGS) entry which is preliminary data.</text>
</comment>
<keyword evidence="2" id="KW-0328">Glycosyltransferase</keyword>
<dbReference type="Gene3D" id="3.90.550.10">
    <property type="entry name" value="Spore Coat Polysaccharide Biosynthesis Protein SpsA, Chain A"/>
    <property type="match status" value="1"/>
</dbReference>
<dbReference type="InterPro" id="IPR029044">
    <property type="entry name" value="Nucleotide-diphossugar_trans"/>
</dbReference>
<name>A0ABS7S5R6_9MICO</name>
<evidence type="ECO:0000256" key="3">
    <source>
        <dbReference type="ARBA" id="ARBA00022679"/>
    </source>
</evidence>
<evidence type="ECO:0000313" key="5">
    <source>
        <dbReference type="EMBL" id="MBZ2195115.1"/>
    </source>
</evidence>
<evidence type="ECO:0000259" key="4">
    <source>
        <dbReference type="Pfam" id="PF00535"/>
    </source>
</evidence>
<dbReference type="Pfam" id="PF00535">
    <property type="entry name" value="Glycos_transf_2"/>
    <property type="match status" value="1"/>
</dbReference>
<comment type="similarity">
    <text evidence="1">Belongs to the glycosyltransferase 2 family.</text>
</comment>
<feature type="domain" description="Glycosyltransferase 2-like" evidence="4">
    <location>
        <begin position="26"/>
        <end position="185"/>
    </location>
</feature>
<dbReference type="InterPro" id="IPR001173">
    <property type="entry name" value="Glyco_trans_2-like"/>
</dbReference>
<organism evidence="5 6">
    <name type="scientific">Occultella gossypii</name>
    <dbReference type="NCBI Taxonomy" id="2800820"/>
    <lineage>
        <taxon>Bacteria</taxon>
        <taxon>Bacillati</taxon>
        <taxon>Actinomycetota</taxon>
        <taxon>Actinomycetes</taxon>
        <taxon>Micrococcales</taxon>
        <taxon>Ruaniaceae</taxon>
        <taxon>Occultella</taxon>
    </lineage>
</organism>
<dbReference type="CDD" id="cd06442">
    <property type="entry name" value="DPM1_like"/>
    <property type="match status" value="1"/>
</dbReference>
<dbReference type="SUPFAM" id="SSF53448">
    <property type="entry name" value="Nucleotide-diphospho-sugar transferases"/>
    <property type="match status" value="1"/>
</dbReference>
<evidence type="ECO:0000256" key="1">
    <source>
        <dbReference type="ARBA" id="ARBA00006739"/>
    </source>
</evidence>
<keyword evidence="6" id="KW-1185">Reference proteome</keyword>
<protein>
    <submittedName>
        <fullName evidence="5">Polyprenol monophosphomannose synthase</fullName>
    </submittedName>
</protein>
<dbReference type="PANTHER" id="PTHR43398:SF1">
    <property type="entry name" value="DOLICHOL-PHOSPHATE MANNOSYLTRANSFERASE SUBUNIT 1"/>
    <property type="match status" value="1"/>
</dbReference>
<reference evidence="5 6" key="1">
    <citation type="submission" date="2021-04" db="EMBL/GenBank/DDBJ databases">
        <title>Ruania sp. nov., isolated from sandy soil of mangrove forest.</title>
        <authorList>
            <person name="Ge X."/>
            <person name="Huang R."/>
            <person name="Liu W."/>
        </authorList>
    </citation>
    <scope>NUCLEOTIDE SEQUENCE [LARGE SCALE GENOMIC DNA]</scope>
    <source>
        <strain evidence="5 6">N2-46</strain>
    </source>
</reference>
<evidence type="ECO:0000256" key="2">
    <source>
        <dbReference type="ARBA" id="ARBA00022676"/>
    </source>
</evidence>
<keyword evidence="3" id="KW-0808">Transferase</keyword>
<dbReference type="EMBL" id="JAGSHT010000002">
    <property type="protein sequence ID" value="MBZ2195115.1"/>
    <property type="molecule type" value="Genomic_DNA"/>
</dbReference>
<dbReference type="InterPro" id="IPR039528">
    <property type="entry name" value="DPM1-like"/>
</dbReference>
<proteinExistence type="inferred from homology"/>
<sequence>MRPADPGNPQASGGRGSDRYGHATLVIIPTYNERRALPGTLARLRSAVPGVDVLVVDDGSPDGTGEWADEAAAADPQVHVLHRSAKEGLGRAYIAGFRWGLDRGYEQLVEMDADASHRPEDLPRLLAEAAPGVDLVIGSRWVPGGKTENWPLSRSLLSRGANTYANLAIGLGVKDATAGFRVYQAATLRAMDLEDVNSAGYCFQIDMTWRVRRAGGTVVEVPITFVERVEGESKMSRDIVVEALWRVTAWGAQARSRQFGDVVSQALRRRA</sequence>
<dbReference type="Proteomes" id="UP000826651">
    <property type="component" value="Unassembled WGS sequence"/>
</dbReference>